<sequence length="95" mass="10439">MRHNNINHRLVVSRFQWSEGQPFPSAPETANAAVSPIVSPEAMPAIVPPSASADAAALSQPSGMNQKEEEWRRVKEELFGDRALENLMKAEEGQV</sequence>
<feature type="region of interest" description="Disordered" evidence="1">
    <location>
        <begin position="49"/>
        <end position="69"/>
    </location>
</feature>
<reference evidence="2" key="1">
    <citation type="submission" date="2014-11" db="EMBL/GenBank/DDBJ databases">
        <authorList>
            <person name="Otto D Thomas"/>
            <person name="Naeem Raeece"/>
        </authorList>
    </citation>
    <scope>NUCLEOTIDE SEQUENCE</scope>
</reference>
<proteinExistence type="predicted"/>
<organism evidence="2">
    <name type="scientific">Chromera velia CCMP2878</name>
    <dbReference type="NCBI Taxonomy" id="1169474"/>
    <lineage>
        <taxon>Eukaryota</taxon>
        <taxon>Sar</taxon>
        <taxon>Alveolata</taxon>
        <taxon>Colpodellida</taxon>
        <taxon>Chromeraceae</taxon>
        <taxon>Chromera</taxon>
    </lineage>
</organism>
<dbReference type="EMBL" id="CDMZ01000067">
    <property type="protein sequence ID" value="CEM05836.1"/>
    <property type="molecule type" value="Genomic_DNA"/>
</dbReference>
<accession>A0A0G4F2B9</accession>
<evidence type="ECO:0000313" key="2">
    <source>
        <dbReference type="EMBL" id="CEM05836.1"/>
    </source>
</evidence>
<protein>
    <submittedName>
        <fullName evidence="2">Uncharacterized protein</fullName>
    </submittedName>
</protein>
<name>A0A0G4F2B9_9ALVE</name>
<gene>
    <name evidence="2" type="ORF">Cvel_14742</name>
</gene>
<feature type="compositionally biased region" description="Low complexity" evidence="1">
    <location>
        <begin position="49"/>
        <end position="62"/>
    </location>
</feature>
<dbReference type="AlphaFoldDB" id="A0A0G4F2B9"/>
<evidence type="ECO:0000256" key="1">
    <source>
        <dbReference type="SAM" id="MobiDB-lite"/>
    </source>
</evidence>
<dbReference type="VEuPathDB" id="CryptoDB:Cvel_14742"/>